<feature type="transmembrane region" description="Helical" evidence="6">
    <location>
        <begin position="236"/>
        <end position="256"/>
    </location>
</feature>
<dbReference type="EMBL" id="ML119739">
    <property type="protein sequence ID" value="RPA76717.1"/>
    <property type="molecule type" value="Genomic_DNA"/>
</dbReference>
<protein>
    <recommendedName>
        <fullName evidence="7">Rhodopsin domain-containing protein</fullName>
    </recommendedName>
</protein>
<feature type="transmembrane region" description="Helical" evidence="6">
    <location>
        <begin position="34"/>
        <end position="54"/>
    </location>
</feature>
<dbReference type="PANTHER" id="PTHR33048:SF47">
    <property type="entry name" value="INTEGRAL MEMBRANE PROTEIN-RELATED"/>
    <property type="match status" value="1"/>
</dbReference>
<feature type="transmembrane region" description="Helical" evidence="6">
    <location>
        <begin position="198"/>
        <end position="224"/>
    </location>
</feature>
<dbReference type="Pfam" id="PF20684">
    <property type="entry name" value="Fung_rhodopsin"/>
    <property type="match status" value="1"/>
</dbReference>
<dbReference type="PANTHER" id="PTHR33048">
    <property type="entry name" value="PTH11-LIKE INTEGRAL MEMBRANE PROTEIN (AFU_ORTHOLOGUE AFUA_5G11245)"/>
    <property type="match status" value="1"/>
</dbReference>
<dbReference type="InterPro" id="IPR049326">
    <property type="entry name" value="Rhodopsin_dom_fungi"/>
</dbReference>
<accession>A0A3N4HTW0</accession>
<keyword evidence="9" id="KW-1185">Reference proteome</keyword>
<evidence type="ECO:0000259" key="7">
    <source>
        <dbReference type="Pfam" id="PF20684"/>
    </source>
</evidence>
<proteinExistence type="inferred from homology"/>
<dbReference type="AlphaFoldDB" id="A0A3N4HTW0"/>
<keyword evidence="4 6" id="KW-0472">Membrane</keyword>
<sequence length="407" mass="45375">MTDLLSLNSTGTPAENPFPIPKGVTPNYINPPTLAPIIFGVGISFSILSMLFVIGRMWSRHYLLRRVGFEDWLIVFSWCQSVFLVFCCCWSTRYGVGLHYWDIDPTKSMVTPSFPAQYVTTIVYPTVTTCIKFSILIFYIRLTPSLIFNRLVKATMALTFLIFLGTIFANIFACVPIYLNWDFVARFTPGLGTCVNQIHLWIAGAALHCLTDLVIFVLPIPLVLRSQLPTRQKWNAMVIFALGLLLVVASVVRLQMNILTLDPEQLRDYNWTGSRAMAWTTMEVNVGIIVACLPGIRPLLAHLMPSWFSPPESLPNTQPPSAIEIRTPHGGDYFATITAGGDDVYGGDGGDRLGVPREGLGEKRGSWTDFFREGKMVRLSVRKSKSGNLKVERGNESTAEIVQKEGV</sequence>
<evidence type="ECO:0000313" key="8">
    <source>
        <dbReference type="EMBL" id="RPA76717.1"/>
    </source>
</evidence>
<reference evidence="8 9" key="1">
    <citation type="journal article" date="2018" name="Nat. Ecol. Evol.">
        <title>Pezizomycetes genomes reveal the molecular basis of ectomycorrhizal truffle lifestyle.</title>
        <authorList>
            <person name="Murat C."/>
            <person name="Payen T."/>
            <person name="Noel B."/>
            <person name="Kuo A."/>
            <person name="Morin E."/>
            <person name="Chen J."/>
            <person name="Kohler A."/>
            <person name="Krizsan K."/>
            <person name="Balestrini R."/>
            <person name="Da Silva C."/>
            <person name="Montanini B."/>
            <person name="Hainaut M."/>
            <person name="Levati E."/>
            <person name="Barry K.W."/>
            <person name="Belfiori B."/>
            <person name="Cichocki N."/>
            <person name="Clum A."/>
            <person name="Dockter R.B."/>
            <person name="Fauchery L."/>
            <person name="Guy J."/>
            <person name="Iotti M."/>
            <person name="Le Tacon F."/>
            <person name="Lindquist E.A."/>
            <person name="Lipzen A."/>
            <person name="Malagnac F."/>
            <person name="Mello A."/>
            <person name="Molinier V."/>
            <person name="Miyauchi S."/>
            <person name="Poulain J."/>
            <person name="Riccioni C."/>
            <person name="Rubini A."/>
            <person name="Sitrit Y."/>
            <person name="Splivallo R."/>
            <person name="Traeger S."/>
            <person name="Wang M."/>
            <person name="Zifcakova L."/>
            <person name="Wipf D."/>
            <person name="Zambonelli A."/>
            <person name="Paolocci F."/>
            <person name="Nowrousian M."/>
            <person name="Ottonello S."/>
            <person name="Baldrian P."/>
            <person name="Spatafora J.W."/>
            <person name="Henrissat B."/>
            <person name="Nagy L.G."/>
            <person name="Aury J.M."/>
            <person name="Wincker P."/>
            <person name="Grigoriev I.V."/>
            <person name="Bonfante P."/>
            <person name="Martin F.M."/>
        </authorList>
    </citation>
    <scope>NUCLEOTIDE SEQUENCE [LARGE SCALE GENOMIC DNA]</scope>
    <source>
        <strain evidence="8 9">RN42</strain>
    </source>
</reference>
<evidence type="ECO:0000256" key="3">
    <source>
        <dbReference type="ARBA" id="ARBA00022989"/>
    </source>
</evidence>
<evidence type="ECO:0000256" key="4">
    <source>
        <dbReference type="ARBA" id="ARBA00023136"/>
    </source>
</evidence>
<evidence type="ECO:0000256" key="6">
    <source>
        <dbReference type="SAM" id="Phobius"/>
    </source>
</evidence>
<feature type="transmembrane region" description="Helical" evidence="6">
    <location>
        <begin position="116"/>
        <end position="142"/>
    </location>
</feature>
<evidence type="ECO:0000256" key="1">
    <source>
        <dbReference type="ARBA" id="ARBA00004141"/>
    </source>
</evidence>
<dbReference type="GO" id="GO:0016020">
    <property type="term" value="C:membrane"/>
    <property type="evidence" value="ECO:0007669"/>
    <property type="project" value="UniProtKB-SubCell"/>
</dbReference>
<evidence type="ECO:0000256" key="2">
    <source>
        <dbReference type="ARBA" id="ARBA00022692"/>
    </source>
</evidence>
<keyword evidence="2 6" id="KW-0812">Transmembrane</keyword>
<comment type="similarity">
    <text evidence="5">Belongs to the SAT4 family.</text>
</comment>
<name>A0A3N4HTW0_ASCIM</name>
<evidence type="ECO:0000256" key="5">
    <source>
        <dbReference type="ARBA" id="ARBA00038359"/>
    </source>
</evidence>
<dbReference type="OrthoDB" id="444631at2759"/>
<keyword evidence="3 6" id="KW-1133">Transmembrane helix</keyword>
<dbReference type="Proteomes" id="UP000275078">
    <property type="component" value="Unassembled WGS sequence"/>
</dbReference>
<dbReference type="InterPro" id="IPR052337">
    <property type="entry name" value="SAT4-like"/>
</dbReference>
<organism evidence="8 9">
    <name type="scientific">Ascobolus immersus RN42</name>
    <dbReference type="NCBI Taxonomy" id="1160509"/>
    <lineage>
        <taxon>Eukaryota</taxon>
        <taxon>Fungi</taxon>
        <taxon>Dikarya</taxon>
        <taxon>Ascomycota</taxon>
        <taxon>Pezizomycotina</taxon>
        <taxon>Pezizomycetes</taxon>
        <taxon>Pezizales</taxon>
        <taxon>Ascobolaceae</taxon>
        <taxon>Ascobolus</taxon>
    </lineage>
</organism>
<gene>
    <name evidence="8" type="ORF">BJ508DRAFT_213453</name>
</gene>
<feature type="transmembrane region" description="Helical" evidence="6">
    <location>
        <begin position="154"/>
        <end position="178"/>
    </location>
</feature>
<feature type="transmembrane region" description="Helical" evidence="6">
    <location>
        <begin position="75"/>
        <end position="96"/>
    </location>
</feature>
<evidence type="ECO:0000313" key="9">
    <source>
        <dbReference type="Proteomes" id="UP000275078"/>
    </source>
</evidence>
<feature type="domain" description="Rhodopsin" evidence="7">
    <location>
        <begin position="56"/>
        <end position="301"/>
    </location>
</feature>
<dbReference type="STRING" id="1160509.A0A3N4HTW0"/>
<comment type="subcellular location">
    <subcellularLocation>
        <location evidence="1">Membrane</location>
        <topology evidence="1">Multi-pass membrane protein</topology>
    </subcellularLocation>
</comment>